<gene>
    <name evidence="5" type="ORF">HMPREF9460_00638</name>
</gene>
<name>A0A096DHC3_FLAPL</name>
<dbReference type="Gene3D" id="2.60.40.1500">
    <property type="entry name" value="Glycosyl hydrolase domain, family 39"/>
    <property type="match status" value="1"/>
</dbReference>
<dbReference type="SUPFAM" id="SSF51182">
    <property type="entry name" value="RmlC-like cupins"/>
    <property type="match status" value="1"/>
</dbReference>
<sequence length="697" mass="79941">MLYETIAFPDNAPLQCSIVEVEEYPFHMHDDVLEIMFALEGSFELTVVNNVLDMKAGDIYVSCPRELHRLCAYPHTRGTVMLLHINVEAYRAEFPDLRTYQFANSALENNTAGIQMLGSYLKKQLPRLLDRTGTETAAYREVGEKILNTLIKEFQCYYLGSGFPEFNNAYKGNELQLRRIRRITDYIYRNYNKPIRIEDVAAMEHISANHLTNILKNGCGVGFRTFLNMARVEKSAAMLLEGGKGLQTIAYECGFSKYKYFSDSFEKSFRTTPQQYRRRYQSRTIAVQAYSCRALEGQELELLLQKFCRKSEEISLDWGGRYEEKPLRRPRCVSLAGAAYDHITCFPELRRLREELGLDTVALDLDFLRRYRNSPRVLNYILNDLWSLRMRLRVCVPPGEPLRGLREELEPLRERFLRPGGELEVIVPAAPGEEERARTLAEALSAFRLPVRVTGAEHRPEANALYGSGYMPGYLLHTMASSRGSRMPRLTLLDGDSGVALLTPEGLKRPVYHLLSLLEQLGDTVIAQGDMYLAARQSGREDIQVLLYHYDACFDTLFEGGSRVEEQAPFVELMKDHDYNREVTLSVRGMTGRFAIRKYRLTSEEYASRYRDFPLPPADRLSAETLRVLNGTLAPEMSLNLLELDGAYHLTLKLAPFEILLLCFEKLYVFGLPVLILWNSFYSKNCGFSSHLIEKFQ</sequence>
<dbReference type="InterPro" id="IPR018060">
    <property type="entry name" value="HTH_AraC"/>
</dbReference>
<dbReference type="GO" id="GO:0003700">
    <property type="term" value="F:DNA-binding transcription factor activity"/>
    <property type="evidence" value="ECO:0007669"/>
    <property type="project" value="InterPro"/>
</dbReference>
<evidence type="ECO:0000313" key="6">
    <source>
        <dbReference type="Proteomes" id="UP000029585"/>
    </source>
</evidence>
<dbReference type="GO" id="GO:0043565">
    <property type="term" value="F:sequence-specific DNA binding"/>
    <property type="evidence" value="ECO:0007669"/>
    <property type="project" value="InterPro"/>
</dbReference>
<protein>
    <recommendedName>
        <fullName evidence="4">HTH araC/xylS-type domain-containing protein</fullName>
    </recommendedName>
</protein>
<keyword evidence="3" id="KW-0804">Transcription</keyword>
<dbReference type="eggNOG" id="COG3664">
    <property type="taxonomic scope" value="Bacteria"/>
</dbReference>
<keyword evidence="6" id="KW-1185">Reference proteome</keyword>
<dbReference type="RefSeq" id="WP_225123010.1">
    <property type="nucleotide sequence ID" value="NZ_KN174161.1"/>
</dbReference>
<feature type="domain" description="HTH araC/xylS-type" evidence="4">
    <location>
        <begin position="181"/>
        <end position="279"/>
    </location>
</feature>
<evidence type="ECO:0000256" key="1">
    <source>
        <dbReference type="ARBA" id="ARBA00023015"/>
    </source>
</evidence>
<dbReference type="Proteomes" id="UP000029585">
    <property type="component" value="Unassembled WGS sequence"/>
</dbReference>
<dbReference type="eggNOG" id="COG2207">
    <property type="taxonomic scope" value="Bacteria"/>
</dbReference>
<dbReference type="SMART" id="SM00342">
    <property type="entry name" value="HTH_ARAC"/>
    <property type="match status" value="1"/>
</dbReference>
<dbReference type="SUPFAM" id="SSF46689">
    <property type="entry name" value="Homeodomain-like"/>
    <property type="match status" value="1"/>
</dbReference>
<dbReference type="AlphaFoldDB" id="A0A096DHC3"/>
<dbReference type="HOGENOM" id="CLU_395208_0_0_9"/>
<accession>A0A096DHC3</accession>
<dbReference type="PANTHER" id="PTHR43280">
    <property type="entry name" value="ARAC-FAMILY TRANSCRIPTIONAL REGULATOR"/>
    <property type="match status" value="1"/>
</dbReference>
<keyword evidence="1" id="KW-0805">Transcription regulation</keyword>
<evidence type="ECO:0000256" key="3">
    <source>
        <dbReference type="ARBA" id="ARBA00023163"/>
    </source>
</evidence>
<dbReference type="PROSITE" id="PS01124">
    <property type="entry name" value="HTH_ARAC_FAMILY_2"/>
    <property type="match status" value="1"/>
</dbReference>
<dbReference type="Gene3D" id="1.10.10.60">
    <property type="entry name" value="Homeodomain-like"/>
    <property type="match status" value="1"/>
</dbReference>
<dbReference type="PROSITE" id="PS00041">
    <property type="entry name" value="HTH_ARAC_FAMILY_1"/>
    <property type="match status" value="1"/>
</dbReference>
<evidence type="ECO:0000259" key="4">
    <source>
        <dbReference type="PROSITE" id="PS01124"/>
    </source>
</evidence>
<dbReference type="EMBL" id="ADLO01000024">
    <property type="protein sequence ID" value="KGF56919.1"/>
    <property type="molecule type" value="Genomic_DNA"/>
</dbReference>
<organism evidence="5 6">
    <name type="scientific">Flavonifractor plautii 1_3_50AFAA</name>
    <dbReference type="NCBI Taxonomy" id="742738"/>
    <lineage>
        <taxon>Bacteria</taxon>
        <taxon>Bacillati</taxon>
        <taxon>Bacillota</taxon>
        <taxon>Clostridia</taxon>
        <taxon>Eubacteriales</taxon>
        <taxon>Oscillospiraceae</taxon>
        <taxon>Flavonifractor</taxon>
    </lineage>
</organism>
<dbReference type="Pfam" id="PF12833">
    <property type="entry name" value="HTH_18"/>
    <property type="match status" value="1"/>
</dbReference>
<keyword evidence="2" id="KW-0238">DNA-binding</keyword>
<evidence type="ECO:0000313" key="5">
    <source>
        <dbReference type="EMBL" id="KGF56919.1"/>
    </source>
</evidence>
<dbReference type="InterPro" id="IPR011051">
    <property type="entry name" value="RmlC_Cupin_sf"/>
</dbReference>
<dbReference type="Gene3D" id="2.60.120.10">
    <property type="entry name" value="Jelly Rolls"/>
    <property type="match status" value="1"/>
</dbReference>
<dbReference type="PATRIC" id="fig|742738.3.peg.666"/>
<proteinExistence type="predicted"/>
<dbReference type="PANTHER" id="PTHR43280:SF34">
    <property type="entry name" value="ARAC-FAMILY TRANSCRIPTIONAL REGULATOR"/>
    <property type="match status" value="1"/>
</dbReference>
<reference evidence="5 6" key="1">
    <citation type="submission" date="2011-08" db="EMBL/GenBank/DDBJ databases">
        <title>The Genome Sequence of Clostridium orbiscindens 1_3_50AFAA.</title>
        <authorList>
            <consortium name="The Broad Institute Genome Sequencing Platform"/>
            <person name="Earl A."/>
            <person name="Ward D."/>
            <person name="Feldgarden M."/>
            <person name="Gevers D."/>
            <person name="Daigneault M."/>
            <person name="Strauss J."/>
            <person name="Allen-Vercoe E."/>
            <person name="Young S.K."/>
            <person name="Zeng Q."/>
            <person name="Gargeya S."/>
            <person name="Fitzgerald M."/>
            <person name="Haas B."/>
            <person name="Abouelleil A."/>
            <person name="Alvarado L."/>
            <person name="Arachchi H.M."/>
            <person name="Berlin A."/>
            <person name="Brown A."/>
            <person name="Chapman S.B."/>
            <person name="Chen Z."/>
            <person name="Dunbar C."/>
            <person name="Freedman E."/>
            <person name="Gearin G."/>
            <person name="Gellesch M."/>
            <person name="Goldberg J."/>
            <person name="Griggs A."/>
            <person name="Gujja S."/>
            <person name="Heiman D."/>
            <person name="Howarth C."/>
            <person name="Larson L."/>
            <person name="Lui A."/>
            <person name="MacDonald P.J.P."/>
            <person name="Montmayeur A."/>
            <person name="Murphy C."/>
            <person name="Neiman D."/>
            <person name="Pearson M."/>
            <person name="Priest M."/>
            <person name="Roberts A."/>
            <person name="Saif S."/>
            <person name="Shea T."/>
            <person name="Shenoy N."/>
            <person name="Sisk P."/>
            <person name="Stolte C."/>
            <person name="Sykes S."/>
            <person name="Wortman J."/>
            <person name="Nusbaum C."/>
            <person name="Birren B."/>
        </authorList>
    </citation>
    <scope>NUCLEOTIDE SEQUENCE [LARGE SCALE GENOMIC DNA]</scope>
    <source>
        <strain evidence="5 6">1_3_50AFAA</strain>
    </source>
</reference>
<dbReference type="InterPro" id="IPR018062">
    <property type="entry name" value="HTH_AraC-typ_CS"/>
</dbReference>
<comment type="caution">
    <text evidence="5">The sequence shown here is derived from an EMBL/GenBank/DDBJ whole genome shotgun (WGS) entry which is preliminary data.</text>
</comment>
<dbReference type="InterPro" id="IPR014710">
    <property type="entry name" value="RmlC-like_jellyroll"/>
</dbReference>
<dbReference type="InterPro" id="IPR009057">
    <property type="entry name" value="Homeodomain-like_sf"/>
</dbReference>
<evidence type="ECO:0000256" key="2">
    <source>
        <dbReference type="ARBA" id="ARBA00023125"/>
    </source>
</evidence>